<reference evidence="2" key="1">
    <citation type="journal article" date="2020" name="Nature">
        <title>Giant virus diversity and host interactions through global metagenomics.</title>
        <authorList>
            <person name="Schulz F."/>
            <person name="Roux S."/>
            <person name="Paez-Espino D."/>
            <person name="Jungbluth S."/>
            <person name="Walsh D.A."/>
            <person name="Denef V.J."/>
            <person name="McMahon K.D."/>
            <person name="Konstantinidis K.T."/>
            <person name="Eloe-Fadrosh E.A."/>
            <person name="Kyrpides N.C."/>
            <person name="Woyke T."/>
        </authorList>
    </citation>
    <scope>NUCLEOTIDE SEQUENCE</scope>
    <source>
        <strain evidence="2">GVMAG-M-3300021375-17</strain>
    </source>
</reference>
<sequence>MSQTMNEENTIHKTNSDSVSSMSSQESQSKITLEINTTTSVDTSEETAIVSPLQKNVRNMCYLPASWSPKSIDISGNENNEETALQ</sequence>
<proteinExistence type="predicted"/>
<feature type="region of interest" description="Disordered" evidence="1">
    <location>
        <begin position="67"/>
        <end position="86"/>
    </location>
</feature>
<dbReference type="EMBL" id="MN739451">
    <property type="protein sequence ID" value="QHT05196.1"/>
    <property type="molecule type" value="Genomic_DNA"/>
</dbReference>
<evidence type="ECO:0000256" key="1">
    <source>
        <dbReference type="SAM" id="MobiDB-lite"/>
    </source>
</evidence>
<organism evidence="2">
    <name type="scientific">viral metagenome</name>
    <dbReference type="NCBI Taxonomy" id="1070528"/>
    <lineage>
        <taxon>unclassified sequences</taxon>
        <taxon>metagenomes</taxon>
        <taxon>organismal metagenomes</taxon>
    </lineage>
</organism>
<feature type="compositionally biased region" description="Polar residues" evidence="1">
    <location>
        <begin position="74"/>
        <end position="86"/>
    </location>
</feature>
<accession>A0A6C0CK87</accession>
<feature type="region of interest" description="Disordered" evidence="1">
    <location>
        <begin position="1"/>
        <end position="47"/>
    </location>
</feature>
<protein>
    <submittedName>
        <fullName evidence="2">Uncharacterized protein</fullName>
    </submittedName>
</protein>
<name>A0A6C0CK87_9ZZZZ</name>
<evidence type="ECO:0000313" key="2">
    <source>
        <dbReference type="EMBL" id="QHT05196.1"/>
    </source>
</evidence>
<feature type="compositionally biased region" description="Low complexity" evidence="1">
    <location>
        <begin position="16"/>
        <end position="29"/>
    </location>
</feature>
<dbReference type="AlphaFoldDB" id="A0A6C0CK87"/>
<feature type="compositionally biased region" description="Polar residues" evidence="1">
    <location>
        <begin position="30"/>
        <end position="42"/>
    </location>
</feature>